<dbReference type="EMBL" id="CAJJDN010000139">
    <property type="protein sequence ID" value="CAD8122560.1"/>
    <property type="molecule type" value="Genomic_DNA"/>
</dbReference>
<dbReference type="Pfam" id="PF07885">
    <property type="entry name" value="Ion_trans_2"/>
    <property type="match status" value="1"/>
</dbReference>
<dbReference type="InterPro" id="IPR051413">
    <property type="entry name" value="K/Na_HCN_channel"/>
</dbReference>
<keyword evidence="1" id="KW-0812">Transmembrane</keyword>
<dbReference type="Proteomes" id="UP000692954">
    <property type="component" value="Unassembled WGS sequence"/>
</dbReference>
<reference evidence="3" key="1">
    <citation type="submission" date="2021-01" db="EMBL/GenBank/DDBJ databases">
        <authorList>
            <consortium name="Genoscope - CEA"/>
            <person name="William W."/>
        </authorList>
    </citation>
    <scope>NUCLEOTIDE SEQUENCE</scope>
</reference>
<evidence type="ECO:0000259" key="2">
    <source>
        <dbReference type="Pfam" id="PF07885"/>
    </source>
</evidence>
<gene>
    <name evidence="3" type="ORF">PSON_ATCC_30995.1.T1390072</name>
</gene>
<keyword evidence="1" id="KW-0472">Membrane</keyword>
<proteinExistence type="predicted"/>
<evidence type="ECO:0000313" key="3">
    <source>
        <dbReference type="EMBL" id="CAD8122560.1"/>
    </source>
</evidence>
<dbReference type="OrthoDB" id="415460at2759"/>
<dbReference type="GO" id="GO:0035725">
    <property type="term" value="P:sodium ion transmembrane transport"/>
    <property type="evidence" value="ECO:0007669"/>
    <property type="project" value="TreeGrafter"/>
</dbReference>
<keyword evidence="1" id="KW-1133">Transmembrane helix</keyword>
<dbReference type="AlphaFoldDB" id="A0A8S1R764"/>
<keyword evidence="4" id="KW-1185">Reference proteome</keyword>
<sequence>MNSIKNIDLENKLTENSESSPFKSRRTLINRQNTETSLYLKNLHKNLQYIESISANQEQKRGLKIKKRHEYVTKFIKNLRSTQNYYSKLSNYHFSLIDDLAIYESKKNQSLALRTIEKIICFQKLIEFLSNLINKLPLFQPDSQYKSIWDIVAIVARLYFLYLIPLDMAWIEQEFIFELFQPLSYIMLILVLSDQILEFNTAYYECGQIVKSRMRIFKNSILRNYSTEWISSFILIIYSFLQQKYRMRIDPQENIIHLSLIIFLIHVSRVRQTVKHYEQSLNVNKKLSSMIQLGKFLLFLFYFLHIFACFWFWIGSYSEQNGGNSWVSNSKVQDLDWNFQYLEAFYFSTVTMFTVGYGDVAPVSNLEKTTSILFIMITSIQLPYSINTVGKFIEEITAYGEETMKKLSIINSYMEKRKISFNLQMEIRQYLNYYWQKQNQQEDDDQKKIINQLSECLKERLMGEAYQSMLNDCPLFKNRFSQTLKQLLVKKVRSVIYAPESFIDNDQIYLCFIDEGEVEIHLEINRQFPVGRQMKGQTLGISSFITGKGAPEKFKCLSFTKIMLLSRDDFLKCLCECPSDFEIFCQMKDYLTFNPGKQLHPTNCFSCDSNQHKLIECPLIHFVPDREQILKKHIKSQIQERQINRQRTKFRYNNCRYNLSELTKAVWKIQSQKFERLKLYYDHEEIKRHLRKSRSVSFYNEKDIISEYKHRFISMVKKIICINRLRILPKTNIKKNQQMKEQFLIMLLDRLKLAKRNERIFNKEIGEIQDLIDRFNQKSSLNDFEMTHEYQFYNSTNNLSKIPNLQTKLKIGLIMKFMPYFLYPGEIIKRFGCKPSIRNIINYRRRKNVILI</sequence>
<comment type="caution">
    <text evidence="3">The sequence shown here is derived from an EMBL/GenBank/DDBJ whole genome shotgun (WGS) entry which is preliminary data.</text>
</comment>
<organism evidence="3 4">
    <name type="scientific">Paramecium sonneborni</name>
    <dbReference type="NCBI Taxonomy" id="65129"/>
    <lineage>
        <taxon>Eukaryota</taxon>
        <taxon>Sar</taxon>
        <taxon>Alveolata</taxon>
        <taxon>Ciliophora</taxon>
        <taxon>Intramacronucleata</taxon>
        <taxon>Oligohymenophorea</taxon>
        <taxon>Peniculida</taxon>
        <taxon>Parameciidae</taxon>
        <taxon>Paramecium</taxon>
    </lineage>
</organism>
<feature type="transmembrane region" description="Helical" evidence="1">
    <location>
        <begin position="293"/>
        <end position="314"/>
    </location>
</feature>
<dbReference type="GO" id="GO:0098855">
    <property type="term" value="C:HCN channel complex"/>
    <property type="evidence" value="ECO:0007669"/>
    <property type="project" value="TreeGrafter"/>
</dbReference>
<evidence type="ECO:0000313" key="4">
    <source>
        <dbReference type="Proteomes" id="UP000692954"/>
    </source>
</evidence>
<evidence type="ECO:0000256" key="1">
    <source>
        <dbReference type="SAM" id="Phobius"/>
    </source>
</evidence>
<dbReference type="PANTHER" id="PTHR45689:SF5">
    <property type="entry name" value="I[[H]] CHANNEL, ISOFORM E"/>
    <property type="match status" value="1"/>
</dbReference>
<dbReference type="GO" id="GO:0003254">
    <property type="term" value="P:regulation of membrane depolarization"/>
    <property type="evidence" value="ECO:0007669"/>
    <property type="project" value="TreeGrafter"/>
</dbReference>
<protein>
    <recommendedName>
        <fullName evidence="2">Potassium channel domain-containing protein</fullName>
    </recommendedName>
</protein>
<accession>A0A8S1R764</accession>
<dbReference type="GO" id="GO:0005249">
    <property type="term" value="F:voltage-gated potassium channel activity"/>
    <property type="evidence" value="ECO:0007669"/>
    <property type="project" value="TreeGrafter"/>
</dbReference>
<feature type="transmembrane region" description="Helical" evidence="1">
    <location>
        <begin position="255"/>
        <end position="272"/>
    </location>
</feature>
<dbReference type="PANTHER" id="PTHR45689">
    <property type="entry name" value="I[[H]] CHANNEL, ISOFORM E"/>
    <property type="match status" value="1"/>
</dbReference>
<feature type="domain" description="Potassium channel" evidence="2">
    <location>
        <begin position="314"/>
        <end position="394"/>
    </location>
</feature>
<dbReference type="InterPro" id="IPR013099">
    <property type="entry name" value="K_chnl_dom"/>
</dbReference>
<name>A0A8S1R764_9CILI</name>
<feature type="transmembrane region" description="Helical" evidence="1">
    <location>
        <begin position="225"/>
        <end position="243"/>
    </location>
</feature>